<name>A0ABT1HAS1_9NOCA</name>
<dbReference type="EMBL" id="JAMTCG010000011">
    <property type="protein sequence ID" value="MCP2163027.1"/>
    <property type="molecule type" value="Genomic_DNA"/>
</dbReference>
<keyword evidence="2" id="KW-1185">Reference proteome</keyword>
<gene>
    <name evidence="1" type="ORF">LX12_004240</name>
</gene>
<evidence type="ECO:0000313" key="1">
    <source>
        <dbReference type="EMBL" id="MCP2163027.1"/>
    </source>
</evidence>
<accession>A0ABT1HAS1</accession>
<dbReference type="Proteomes" id="UP001205740">
    <property type="component" value="Unassembled WGS sequence"/>
</dbReference>
<evidence type="ECO:0000313" key="2">
    <source>
        <dbReference type="Proteomes" id="UP001205740"/>
    </source>
</evidence>
<sequence length="108" mass="11966">MRGAKSLRQSMTHEIALDLLRSDPSLLESPLVRKRLEQKRAHAGGELYEQCLDIWETLVSSSDVAGIEHYATGSDGLAEMMRAVSPLGCLLSEDQRLHVIERAHQIAA</sequence>
<reference evidence="1 2" key="1">
    <citation type="submission" date="2022-06" db="EMBL/GenBank/DDBJ databases">
        <title>Genomic Encyclopedia of Archaeal and Bacterial Type Strains, Phase II (KMG-II): from individual species to whole genera.</title>
        <authorList>
            <person name="Goeker M."/>
        </authorList>
    </citation>
    <scope>NUCLEOTIDE SEQUENCE [LARGE SCALE GENOMIC DNA]</scope>
    <source>
        <strain evidence="1 2">DSM 45037</strain>
    </source>
</reference>
<proteinExistence type="predicted"/>
<organism evidence="1 2">
    <name type="scientific">Williamsia serinedens</name>
    <dbReference type="NCBI Taxonomy" id="391736"/>
    <lineage>
        <taxon>Bacteria</taxon>
        <taxon>Bacillati</taxon>
        <taxon>Actinomycetota</taxon>
        <taxon>Actinomycetes</taxon>
        <taxon>Mycobacteriales</taxon>
        <taxon>Nocardiaceae</taxon>
        <taxon>Williamsia</taxon>
    </lineage>
</organism>
<dbReference type="RefSeq" id="WP_253656597.1">
    <property type="nucleotide sequence ID" value="NZ_BAAAOE010000002.1"/>
</dbReference>
<protein>
    <submittedName>
        <fullName evidence="1">Uncharacterized protein</fullName>
    </submittedName>
</protein>
<comment type="caution">
    <text evidence="1">The sequence shown here is derived from an EMBL/GenBank/DDBJ whole genome shotgun (WGS) entry which is preliminary data.</text>
</comment>